<dbReference type="InterPro" id="IPR050261">
    <property type="entry name" value="FrsA_esterase"/>
</dbReference>
<dbReference type="Proteomes" id="UP000597338">
    <property type="component" value="Unassembled WGS sequence"/>
</dbReference>
<dbReference type="EMBL" id="BMIK01000011">
    <property type="protein sequence ID" value="GGC36712.1"/>
    <property type="molecule type" value="Genomic_DNA"/>
</dbReference>
<dbReference type="SUPFAM" id="SSF53474">
    <property type="entry name" value="alpha/beta-Hydrolases"/>
    <property type="match status" value="1"/>
</dbReference>
<keyword evidence="2" id="KW-0378">Hydrolase</keyword>
<comment type="caution">
    <text evidence="2">The sequence shown here is derived from an EMBL/GenBank/DDBJ whole genome shotgun (WGS) entry which is preliminary data.</text>
</comment>
<dbReference type="PANTHER" id="PTHR22946:SF0">
    <property type="entry name" value="DIENELACTONE HYDROLASE DOMAIN-CONTAINING PROTEIN"/>
    <property type="match status" value="1"/>
</dbReference>
<protein>
    <submittedName>
        <fullName evidence="2">Dienelactone hydrolase</fullName>
    </submittedName>
</protein>
<dbReference type="GO" id="GO:0016787">
    <property type="term" value="F:hydrolase activity"/>
    <property type="evidence" value="ECO:0007669"/>
    <property type="project" value="UniProtKB-KW"/>
</dbReference>
<dbReference type="Pfam" id="PF01738">
    <property type="entry name" value="DLH"/>
    <property type="match status" value="1"/>
</dbReference>
<evidence type="ECO:0000313" key="3">
    <source>
        <dbReference type="Proteomes" id="UP000597338"/>
    </source>
</evidence>
<dbReference type="InterPro" id="IPR029058">
    <property type="entry name" value="AB_hydrolase_fold"/>
</dbReference>
<dbReference type="InterPro" id="IPR002925">
    <property type="entry name" value="Dienelactn_hydro"/>
</dbReference>
<organism evidence="2 3">
    <name type="scientific">Parapedobacter defluvii</name>
    <dbReference type="NCBI Taxonomy" id="2045106"/>
    <lineage>
        <taxon>Bacteria</taxon>
        <taxon>Pseudomonadati</taxon>
        <taxon>Bacteroidota</taxon>
        <taxon>Sphingobacteriia</taxon>
        <taxon>Sphingobacteriales</taxon>
        <taxon>Sphingobacteriaceae</taxon>
        <taxon>Parapedobacter</taxon>
    </lineage>
</organism>
<accession>A0ABQ1MFU6</accession>
<dbReference type="Gene3D" id="3.40.50.1820">
    <property type="entry name" value="alpha/beta hydrolase"/>
    <property type="match status" value="1"/>
</dbReference>
<evidence type="ECO:0000313" key="2">
    <source>
        <dbReference type="EMBL" id="GGC36712.1"/>
    </source>
</evidence>
<proteinExistence type="predicted"/>
<sequence length="245" mass="26562">MNLTDSVAAKSVSYQALGDTMVGYVAFCEDTEKKPGVLVVHEWWGLDDYTKRRTRELADLGYVAFAVDMYGQGKTADNPEIAMALAGPNYQDPQAAKQRFDAALAQLKALPQVDTNRIAAIGYCFGGSMVLNAVKLGDSLQAAVSFHGGFKGVPADKELLKTPVLICHGAEDANVPESEVKAFRAELDEIGADYVFKEYPGATHAFTNPKATETGQKLNIPIAYNAAADTASWNDMKVFFEKHLD</sequence>
<dbReference type="PANTHER" id="PTHR22946">
    <property type="entry name" value="DIENELACTONE HYDROLASE DOMAIN-CONTAINING PROTEIN-RELATED"/>
    <property type="match status" value="1"/>
</dbReference>
<reference evidence="3" key="1">
    <citation type="journal article" date="2019" name="Int. J. Syst. Evol. Microbiol.">
        <title>The Global Catalogue of Microorganisms (GCM) 10K type strain sequencing project: providing services to taxonomists for standard genome sequencing and annotation.</title>
        <authorList>
            <consortium name="The Broad Institute Genomics Platform"/>
            <consortium name="The Broad Institute Genome Sequencing Center for Infectious Disease"/>
            <person name="Wu L."/>
            <person name="Ma J."/>
        </authorList>
    </citation>
    <scope>NUCLEOTIDE SEQUENCE [LARGE SCALE GENOMIC DNA]</scope>
    <source>
        <strain evidence="3">CGMCC 1.15342</strain>
    </source>
</reference>
<evidence type="ECO:0000259" key="1">
    <source>
        <dbReference type="Pfam" id="PF01738"/>
    </source>
</evidence>
<name>A0ABQ1MFU6_9SPHI</name>
<gene>
    <name evidence="2" type="ORF">GCM10011386_31060</name>
</gene>
<keyword evidence="3" id="KW-1185">Reference proteome</keyword>
<feature type="domain" description="Dienelactone hydrolase" evidence="1">
    <location>
        <begin position="23"/>
        <end position="243"/>
    </location>
</feature>